<dbReference type="Gene3D" id="3.30.450.40">
    <property type="match status" value="1"/>
</dbReference>
<dbReference type="InterPro" id="IPR029016">
    <property type="entry name" value="GAF-like_dom_sf"/>
</dbReference>
<organism evidence="2 3">
    <name type="scientific">Amycolatopsis mongoliensis</name>
    <dbReference type="NCBI Taxonomy" id="715475"/>
    <lineage>
        <taxon>Bacteria</taxon>
        <taxon>Bacillati</taxon>
        <taxon>Actinomycetota</taxon>
        <taxon>Actinomycetes</taxon>
        <taxon>Pseudonocardiales</taxon>
        <taxon>Pseudonocardiaceae</taxon>
        <taxon>Amycolatopsis</taxon>
    </lineage>
</organism>
<sequence>MDDEVCAVRPGTDVAGHARLLAGIHDAVLAGRAPRTAPRRLVERSWRRVAAQGVDPDRPPAPDPVGAAEVERRRTGCRLGEVLPELRGALTSVAEDAHHLMVVADADGVVLWREGARGVRHRADSLGFTEGATWSEPAIGSNAIGTALAEAAPVQMFAAEHFVRSHHSWACTAYPVHDPRTGELLGIVDVSGPAETVHPMTVALVGTSVRLAEAVLRHRHEARLEGLRQLSGHVLGGGPGLVVDDHGWVAAQSGVFGIDRVAAPRHGVPVAVRGIGACEPEPVPGGWLLRPSRRETLRLTLELDPPRAIVEGSARWTHPLGRRQTDLLRLIATAGPAGVSAAQLSETLYGDRTHVVTVRAELSRLRKLIGGLLLARPYRIAPGVEVVLMQPQGNPYADPVRRGWLP</sequence>
<accession>A0A9Y2NEW2</accession>
<name>A0A9Y2NEW2_9PSEU</name>
<dbReference type="AlphaFoldDB" id="A0A9Y2NEW2"/>
<protein>
    <submittedName>
        <fullName evidence="2">GAF domain-containing protein</fullName>
    </submittedName>
</protein>
<dbReference type="InterPro" id="IPR003018">
    <property type="entry name" value="GAF"/>
</dbReference>
<evidence type="ECO:0000313" key="2">
    <source>
        <dbReference type="EMBL" id="WIX99098.1"/>
    </source>
</evidence>
<gene>
    <name evidence="2" type="ORF">QRX60_34300</name>
</gene>
<dbReference type="Proteomes" id="UP001239397">
    <property type="component" value="Chromosome"/>
</dbReference>
<keyword evidence="3" id="KW-1185">Reference proteome</keyword>
<dbReference type="KEGG" id="amog:QRX60_34300"/>
<dbReference type="RefSeq" id="WP_285995581.1">
    <property type="nucleotide sequence ID" value="NZ_CP127295.1"/>
</dbReference>
<reference evidence="2 3" key="1">
    <citation type="submission" date="2023-06" db="EMBL/GenBank/DDBJ databases">
        <authorList>
            <person name="Oyuntsetseg B."/>
            <person name="Kim S.B."/>
        </authorList>
    </citation>
    <scope>NUCLEOTIDE SEQUENCE [LARGE SCALE GENOMIC DNA]</scope>
    <source>
        <strain evidence="2 3">4-36</strain>
    </source>
</reference>
<evidence type="ECO:0000259" key="1">
    <source>
        <dbReference type="Pfam" id="PF01590"/>
    </source>
</evidence>
<proteinExistence type="predicted"/>
<feature type="domain" description="GAF" evidence="1">
    <location>
        <begin position="103"/>
        <end position="213"/>
    </location>
</feature>
<dbReference type="Pfam" id="PF01590">
    <property type="entry name" value="GAF"/>
    <property type="match status" value="1"/>
</dbReference>
<evidence type="ECO:0000313" key="3">
    <source>
        <dbReference type="Proteomes" id="UP001239397"/>
    </source>
</evidence>
<dbReference type="EMBL" id="CP127295">
    <property type="protein sequence ID" value="WIX99098.1"/>
    <property type="molecule type" value="Genomic_DNA"/>
</dbReference>